<dbReference type="CDD" id="cd04194">
    <property type="entry name" value="GT8_A4GalT_like"/>
    <property type="match status" value="1"/>
</dbReference>
<evidence type="ECO:0000313" key="5">
    <source>
        <dbReference type="Proteomes" id="UP000198761"/>
    </source>
</evidence>
<proteinExistence type="predicted"/>
<dbReference type="OrthoDB" id="5672604at2"/>
<dbReference type="STRING" id="933059.SAMN04488103_106120"/>
<dbReference type="EMBL" id="FOCE01000006">
    <property type="protein sequence ID" value="SEN63232.1"/>
    <property type="molecule type" value="Genomic_DNA"/>
</dbReference>
<name>A0A1H8I4I4_9RHOB</name>
<dbReference type="InterPro" id="IPR029044">
    <property type="entry name" value="Nucleotide-diphossugar_trans"/>
</dbReference>
<dbReference type="SUPFAM" id="SSF53448">
    <property type="entry name" value="Nucleotide-diphospho-sugar transferases"/>
    <property type="match status" value="1"/>
</dbReference>
<evidence type="ECO:0000256" key="2">
    <source>
        <dbReference type="ARBA" id="ARBA00022679"/>
    </source>
</evidence>
<keyword evidence="2 4" id="KW-0808">Transferase</keyword>
<gene>
    <name evidence="4" type="ORF">SAMN04488103_106120</name>
</gene>
<accession>A0A1H8I4I4</accession>
<reference evidence="4 5" key="1">
    <citation type="submission" date="2016-10" db="EMBL/GenBank/DDBJ databases">
        <authorList>
            <person name="de Groot N.N."/>
        </authorList>
    </citation>
    <scope>NUCLEOTIDE SEQUENCE [LARGE SCALE GENOMIC DNA]</scope>
    <source>
        <strain evidence="4 5">DSM 3857</strain>
    </source>
</reference>
<dbReference type="InterPro" id="IPR002495">
    <property type="entry name" value="Glyco_trans_8"/>
</dbReference>
<dbReference type="Proteomes" id="UP000198761">
    <property type="component" value="Unassembled WGS sequence"/>
</dbReference>
<evidence type="ECO:0000256" key="1">
    <source>
        <dbReference type="ARBA" id="ARBA00022676"/>
    </source>
</evidence>
<dbReference type="GO" id="GO:0016757">
    <property type="term" value="F:glycosyltransferase activity"/>
    <property type="evidence" value="ECO:0007669"/>
    <property type="project" value="UniProtKB-KW"/>
</dbReference>
<dbReference type="PANTHER" id="PTHR13778">
    <property type="entry name" value="GLYCOSYLTRANSFERASE 8 DOMAIN-CONTAINING PROTEIN"/>
    <property type="match status" value="1"/>
</dbReference>
<evidence type="ECO:0000313" key="4">
    <source>
        <dbReference type="EMBL" id="SEN63232.1"/>
    </source>
</evidence>
<dbReference type="PANTHER" id="PTHR13778:SF47">
    <property type="entry name" value="LIPOPOLYSACCHARIDE 1,3-GALACTOSYLTRANSFERASE"/>
    <property type="match status" value="1"/>
</dbReference>
<dbReference type="AlphaFoldDB" id="A0A1H8I4I4"/>
<keyword evidence="3" id="KW-0479">Metal-binding</keyword>
<organism evidence="4 5">
    <name type="scientific">Gemmobacter aquatilis</name>
    <dbReference type="NCBI Taxonomy" id="933059"/>
    <lineage>
        <taxon>Bacteria</taxon>
        <taxon>Pseudomonadati</taxon>
        <taxon>Pseudomonadota</taxon>
        <taxon>Alphaproteobacteria</taxon>
        <taxon>Rhodobacterales</taxon>
        <taxon>Paracoccaceae</taxon>
        <taxon>Gemmobacter</taxon>
    </lineage>
</organism>
<keyword evidence="1" id="KW-0328">Glycosyltransferase</keyword>
<dbReference type="RefSeq" id="WP_091301691.1">
    <property type="nucleotide sequence ID" value="NZ_FOCE01000006.1"/>
</dbReference>
<evidence type="ECO:0000256" key="3">
    <source>
        <dbReference type="ARBA" id="ARBA00022723"/>
    </source>
</evidence>
<sequence length="323" mass="35626">MIRPTVAPPEPLCLVAGADATYALPLAVTLHSALRHLNRDRAVEVIIADGGLGNQNRDRIVATLRRAHPKATILFVTPSMERLAGLNSGIYSPSSYLRLLTPEFVGAHQQRVLYLDSDILVTDDLAPLWDFDMAGLPLWAVQNFSDGSHGRALRKALAERGQSDDCLYFNSGVLLINLPVWRAEAVSERAFAFLDHHSQTLSFPDQDALNIAVAARWGQLDPRWNIQISNLGIVPRLAPPSQGAADAAAMRALRGICHFTVAKPWQRAYTGKLAAAWQAEALRLGWQNPLVALPETLRLLLRQALSRNCTRLHRRIGWPKAQA</sequence>
<dbReference type="GO" id="GO:0046872">
    <property type="term" value="F:metal ion binding"/>
    <property type="evidence" value="ECO:0007669"/>
    <property type="project" value="UniProtKB-KW"/>
</dbReference>
<dbReference type="Gene3D" id="3.90.550.10">
    <property type="entry name" value="Spore Coat Polysaccharide Biosynthesis Protein SpsA, Chain A"/>
    <property type="match status" value="1"/>
</dbReference>
<dbReference type="InterPro" id="IPR050748">
    <property type="entry name" value="Glycosyltrans_8_dom-fam"/>
</dbReference>
<keyword evidence="5" id="KW-1185">Reference proteome</keyword>
<protein>
    <submittedName>
        <fullName evidence="4">Lipopolysaccharide biosynthesis protein, LPS:glycosyltransferase</fullName>
    </submittedName>
</protein>
<dbReference type="Pfam" id="PF01501">
    <property type="entry name" value="Glyco_transf_8"/>
    <property type="match status" value="1"/>
</dbReference>